<dbReference type="InterPro" id="IPR011990">
    <property type="entry name" value="TPR-like_helical_dom_sf"/>
</dbReference>
<dbReference type="InterPro" id="IPR046960">
    <property type="entry name" value="PPR_At4g14850-like_plant"/>
</dbReference>
<feature type="repeat" description="PPR" evidence="2">
    <location>
        <begin position="314"/>
        <end position="344"/>
    </location>
</feature>
<gene>
    <name evidence="4" type="ORF">BVC80_1775g3</name>
</gene>
<dbReference type="Pfam" id="PF20431">
    <property type="entry name" value="E_motif"/>
    <property type="match status" value="1"/>
</dbReference>
<dbReference type="InParanoid" id="A0A200QNW8"/>
<keyword evidence="5" id="KW-1185">Reference proteome</keyword>
<evidence type="ECO:0000256" key="1">
    <source>
        <dbReference type="ARBA" id="ARBA00022737"/>
    </source>
</evidence>
<dbReference type="InterPro" id="IPR002885">
    <property type="entry name" value="PPR_rpt"/>
</dbReference>
<dbReference type="OrthoDB" id="185373at2759"/>
<dbReference type="PANTHER" id="PTHR47926">
    <property type="entry name" value="PENTATRICOPEPTIDE REPEAT-CONTAINING PROTEIN"/>
    <property type="match status" value="1"/>
</dbReference>
<feature type="repeat" description="PPR" evidence="2">
    <location>
        <begin position="244"/>
        <end position="278"/>
    </location>
</feature>
<dbReference type="OMA" id="AHIQNNE"/>
<feature type="repeat" description="PPR" evidence="2">
    <location>
        <begin position="680"/>
        <end position="714"/>
    </location>
</feature>
<comment type="caution">
    <text evidence="4">The sequence shown here is derived from an EMBL/GenBank/DDBJ whole genome shotgun (WGS) entry which is preliminary data.</text>
</comment>
<dbReference type="FunFam" id="1.25.40.10:FF:000073">
    <property type="entry name" value="Pentatricopeptide repeat-containing protein chloroplastic"/>
    <property type="match status" value="2"/>
</dbReference>
<dbReference type="InterPro" id="IPR046848">
    <property type="entry name" value="E_motif"/>
</dbReference>
<dbReference type="InterPro" id="IPR046849">
    <property type="entry name" value="E2_motif"/>
</dbReference>
<evidence type="ECO:0000256" key="2">
    <source>
        <dbReference type="PROSITE-ProRule" id="PRU00708"/>
    </source>
</evidence>
<dbReference type="NCBIfam" id="TIGR00756">
    <property type="entry name" value="PPR"/>
    <property type="match status" value="9"/>
</dbReference>
<protein>
    <submittedName>
        <fullName evidence="4">Pentatricopeptide repeat</fullName>
    </submittedName>
</protein>
<dbReference type="AlphaFoldDB" id="A0A200QNW8"/>
<dbReference type="PANTHER" id="PTHR47926:SF535">
    <property type="entry name" value="PENTACOTRIPEPTIDE-REPEAT REGION OF PRORP DOMAIN-CONTAINING PROTEIN"/>
    <property type="match status" value="1"/>
</dbReference>
<feature type="domain" description="DYW" evidence="3">
    <location>
        <begin position="998"/>
        <end position="1090"/>
    </location>
</feature>
<accession>A0A200QNW8</accession>
<dbReference type="FunFam" id="1.25.40.10:FF:001050">
    <property type="entry name" value="Pentatricopeptide repeat-containing protein At2g33760"/>
    <property type="match status" value="1"/>
</dbReference>
<dbReference type="Pfam" id="PF01535">
    <property type="entry name" value="PPR"/>
    <property type="match status" value="3"/>
</dbReference>
<reference evidence="4 5" key="1">
    <citation type="journal article" date="2017" name="Mol. Plant">
        <title>The Genome of Medicinal Plant Macleaya cordata Provides New Insights into Benzylisoquinoline Alkaloids Metabolism.</title>
        <authorList>
            <person name="Liu X."/>
            <person name="Liu Y."/>
            <person name="Huang P."/>
            <person name="Ma Y."/>
            <person name="Qing Z."/>
            <person name="Tang Q."/>
            <person name="Cao H."/>
            <person name="Cheng P."/>
            <person name="Zheng Y."/>
            <person name="Yuan Z."/>
            <person name="Zhou Y."/>
            <person name="Liu J."/>
            <person name="Tang Z."/>
            <person name="Zhuo Y."/>
            <person name="Zhang Y."/>
            <person name="Yu L."/>
            <person name="Huang J."/>
            <person name="Yang P."/>
            <person name="Peng Q."/>
            <person name="Zhang J."/>
            <person name="Jiang W."/>
            <person name="Zhang Z."/>
            <person name="Lin K."/>
            <person name="Ro D.K."/>
            <person name="Chen X."/>
            <person name="Xiong X."/>
            <person name="Shang Y."/>
            <person name="Huang S."/>
            <person name="Zeng J."/>
        </authorList>
    </citation>
    <scope>NUCLEOTIDE SEQUENCE [LARGE SCALE GENOMIC DNA]</scope>
    <source>
        <strain evidence="5">cv. BLH2017</strain>
        <tissue evidence="4">Root</tissue>
    </source>
</reference>
<dbReference type="GO" id="GO:0008270">
    <property type="term" value="F:zinc ion binding"/>
    <property type="evidence" value="ECO:0007669"/>
    <property type="project" value="InterPro"/>
</dbReference>
<feature type="repeat" description="PPR" evidence="2">
    <location>
        <begin position="752"/>
        <end position="782"/>
    </location>
</feature>
<dbReference type="GO" id="GO:0009451">
    <property type="term" value="P:RNA modification"/>
    <property type="evidence" value="ECO:0007669"/>
    <property type="project" value="InterPro"/>
</dbReference>
<dbReference type="EMBL" id="MVGT01001414">
    <property type="protein sequence ID" value="OVA12164.1"/>
    <property type="molecule type" value="Genomic_DNA"/>
</dbReference>
<dbReference type="FunFam" id="1.25.40.10:FF:000243">
    <property type="entry name" value="Pentatricopeptide repeat-containing protein chloroplastic"/>
    <property type="match status" value="1"/>
</dbReference>
<feature type="repeat" description="PPR" evidence="2">
    <location>
        <begin position="548"/>
        <end position="582"/>
    </location>
</feature>
<feature type="repeat" description="PPR" evidence="2">
    <location>
        <begin position="920"/>
        <end position="954"/>
    </location>
</feature>
<feature type="repeat" description="PPR" evidence="2">
    <location>
        <begin position="345"/>
        <end position="379"/>
    </location>
</feature>
<evidence type="ECO:0000259" key="3">
    <source>
        <dbReference type="Pfam" id="PF14432"/>
    </source>
</evidence>
<sequence>MTQSIQFFLQTLPSNHPLNCINGHYTHQYFSLPPKPKLKSVSTNLNNKKNINFTLPELKKTRVETKLQIPSNTSQSSYSSLIQDCISSNSFELGKSIHARILADGFIPDTFLQTKILMLYARSGELSDLYIARELFDGMTMRNSTSWNTMILGYARIDDHKEVLKLFYRMLGTGILPDKFTFPSVVKAYVGLEDFYGLKQIHSSIIKTGLNHNFVVGGSLIDGYVSFGSTDDGFAAFDEINGKNVVSWNAVIRGFVRVMRWEEAWEVFYRMVNLDEGPDDFSFATAIRVCGSLRSLDRGKQVHAKLIIGGFEGDVFVGNSLVDMYAKCRDPESCVQVFDQMKDRDQVTWNSMISGEVQFGNFSKALELFSRMQMLGFKIDRFNLGSVLGVCSGLADAKTGRELHGYLVRNFLDSDVIFGSALVDMYSKCGYVEKAHHAFERLVERNEVSWNALICGYVQELKVDEALELYHEMKFEENVKPDRFTFTTLLNLCAIQGSLDQGKQIHAHLIRIVGTDHLIVETELVHMYAKCGKLNYAEQIFSRMEERNSYSWNSLIEGYEQNDQPEQSLQLFWQMQVSGIKPDCFSLTSTISACRKLSNIKNGKELHGFVVRNDLENQGILRCVLVDMYAKCGFMDYACKIYSQTSEKDVNIQNVMLSSFIGCGKIDDAKLVFDQMDERNTISWNSILVGFTKSESKDETFKLFKRMQEENIEFDSLTLVTLFNFCASLPALAQGEQLHTLAIKKGCFLHSSVVMDSALVDMYAKGGSIERARRIFDQMRDRNVISWNAMINGYAKHGLSEEVLVLYELMQKEGIYPNDITFLSVLSACSHTGKIEEGLKIFISMLEDFRIEAKAEHYTCMVDLLGRVGLIDEAKEVIEKMPVKPEVSTWGALLGACKLHQNIEMGKLAADHLFDMDPQNPGHYVLLSNIYAVAGRWKEAEEVRNLMRSRGVVKEPGVSWIEIDNEIQTFHVGDQSHPKNKEIYDTLRGLSSRMKGLGYVPDSKFVLRNVEDDEEEEYLLQHSERLAIGLGLISLPEKSIIRVFKNLRICGDCHTATKFISKISGRKIIIRDTNRFHHFENGICSCGDFW</sequence>
<feature type="repeat" description="PPR" evidence="2">
    <location>
        <begin position="783"/>
        <end position="817"/>
    </location>
</feature>
<dbReference type="Pfam" id="PF20430">
    <property type="entry name" value="Eplus_motif"/>
    <property type="match status" value="1"/>
</dbReference>
<dbReference type="PROSITE" id="PS51375">
    <property type="entry name" value="PPR"/>
    <property type="match status" value="10"/>
</dbReference>
<dbReference type="Proteomes" id="UP000195402">
    <property type="component" value="Unassembled WGS sequence"/>
</dbReference>
<proteinExistence type="predicted"/>
<dbReference type="FunFam" id="1.25.40.10:FF:000344">
    <property type="entry name" value="Pentatricopeptide repeat-containing protein"/>
    <property type="match status" value="1"/>
</dbReference>
<dbReference type="Pfam" id="PF14432">
    <property type="entry name" value="DYW_deaminase"/>
    <property type="match status" value="1"/>
</dbReference>
<evidence type="ECO:0000313" key="5">
    <source>
        <dbReference type="Proteomes" id="UP000195402"/>
    </source>
</evidence>
<dbReference type="InterPro" id="IPR032867">
    <property type="entry name" value="DYW_dom"/>
</dbReference>
<evidence type="ECO:0000313" key="4">
    <source>
        <dbReference type="EMBL" id="OVA12164.1"/>
    </source>
</evidence>
<organism evidence="4 5">
    <name type="scientific">Macleaya cordata</name>
    <name type="common">Five-seeded plume-poppy</name>
    <name type="synonym">Bocconia cordata</name>
    <dbReference type="NCBI Taxonomy" id="56857"/>
    <lineage>
        <taxon>Eukaryota</taxon>
        <taxon>Viridiplantae</taxon>
        <taxon>Streptophyta</taxon>
        <taxon>Embryophyta</taxon>
        <taxon>Tracheophyta</taxon>
        <taxon>Spermatophyta</taxon>
        <taxon>Magnoliopsida</taxon>
        <taxon>Ranunculales</taxon>
        <taxon>Papaveraceae</taxon>
        <taxon>Papaveroideae</taxon>
        <taxon>Macleaya</taxon>
    </lineage>
</organism>
<feature type="repeat" description="PPR" evidence="2">
    <location>
        <begin position="143"/>
        <end position="177"/>
    </location>
</feature>
<feature type="repeat" description="PPR" evidence="2">
    <location>
        <begin position="446"/>
        <end position="480"/>
    </location>
</feature>
<keyword evidence="1" id="KW-0677">Repeat</keyword>
<name>A0A200QNW8_MACCD</name>
<dbReference type="Gene3D" id="1.25.40.10">
    <property type="entry name" value="Tetratricopeptide repeat domain"/>
    <property type="match status" value="6"/>
</dbReference>
<dbReference type="Pfam" id="PF13041">
    <property type="entry name" value="PPR_2"/>
    <property type="match status" value="6"/>
</dbReference>
<dbReference type="GO" id="GO:0003723">
    <property type="term" value="F:RNA binding"/>
    <property type="evidence" value="ECO:0007669"/>
    <property type="project" value="InterPro"/>
</dbReference>